<dbReference type="PANTHER" id="PTHR33515">
    <property type="entry name" value="RIBOSOME-BINDING FACTOR A, CHLOROPLASTIC-RELATED"/>
    <property type="match status" value="1"/>
</dbReference>
<evidence type="ECO:0000313" key="1">
    <source>
        <dbReference type="EMBL" id="HHI00894.1"/>
    </source>
</evidence>
<reference evidence="1" key="1">
    <citation type="journal article" date="2020" name="mSystems">
        <title>Genome- and Community-Level Interaction Insights into Carbon Utilization and Element Cycling Functions of Hydrothermarchaeota in Hydrothermal Sediment.</title>
        <authorList>
            <person name="Zhou Z."/>
            <person name="Liu Y."/>
            <person name="Xu W."/>
            <person name="Pan J."/>
            <person name="Luo Z.H."/>
            <person name="Li M."/>
        </authorList>
    </citation>
    <scope>NUCLEOTIDE SEQUENCE [LARGE SCALE GENOMIC DNA]</scope>
    <source>
        <strain evidence="1">HyVt-93</strain>
    </source>
</reference>
<dbReference type="Pfam" id="PF02033">
    <property type="entry name" value="RBFA"/>
    <property type="match status" value="1"/>
</dbReference>
<dbReference type="Proteomes" id="UP000886217">
    <property type="component" value="Unassembled WGS sequence"/>
</dbReference>
<dbReference type="InterPro" id="IPR020053">
    <property type="entry name" value="Ribosome-bd_factorA_CS"/>
</dbReference>
<dbReference type="SUPFAM" id="SSF89919">
    <property type="entry name" value="Ribosome-binding factor A, RbfA"/>
    <property type="match status" value="1"/>
</dbReference>
<dbReference type="InterPro" id="IPR023799">
    <property type="entry name" value="RbfA_dom_sf"/>
</dbReference>
<dbReference type="InterPro" id="IPR015946">
    <property type="entry name" value="KH_dom-like_a/b"/>
</dbReference>
<dbReference type="Gene3D" id="3.30.300.20">
    <property type="match status" value="1"/>
</dbReference>
<dbReference type="GO" id="GO:0043024">
    <property type="term" value="F:ribosomal small subunit binding"/>
    <property type="evidence" value="ECO:0007669"/>
    <property type="project" value="TreeGrafter"/>
</dbReference>
<comment type="caution">
    <text evidence="1">The sequence shown here is derived from an EMBL/GenBank/DDBJ whole genome shotgun (WGS) entry which is preliminary data.</text>
</comment>
<dbReference type="GO" id="GO:0006364">
    <property type="term" value="P:rRNA processing"/>
    <property type="evidence" value="ECO:0007669"/>
    <property type="project" value="InterPro"/>
</dbReference>
<gene>
    <name evidence="1" type="primary">rbfA</name>
    <name evidence="1" type="ORF">ENL40_05435</name>
</gene>
<name>A0A7C5JWZ1_THELI</name>
<accession>A0A7C5JWZ1</accession>
<dbReference type="HAMAP" id="MF_00003">
    <property type="entry name" value="RbfA"/>
    <property type="match status" value="1"/>
</dbReference>
<dbReference type="EMBL" id="DRTU01000225">
    <property type="protein sequence ID" value="HHI00894.1"/>
    <property type="molecule type" value="Genomic_DNA"/>
</dbReference>
<proteinExistence type="inferred from homology"/>
<organism evidence="1">
    <name type="scientific">Thermococcus litoralis</name>
    <dbReference type="NCBI Taxonomy" id="2265"/>
    <lineage>
        <taxon>Archaea</taxon>
        <taxon>Methanobacteriati</taxon>
        <taxon>Methanobacteriota</taxon>
        <taxon>Thermococci</taxon>
        <taxon>Thermococcales</taxon>
        <taxon>Thermococcaceae</taxon>
        <taxon>Thermococcus</taxon>
    </lineage>
</organism>
<dbReference type="NCBIfam" id="TIGR00082">
    <property type="entry name" value="rbfA"/>
    <property type="match status" value="1"/>
</dbReference>
<sequence>MISFRMQRINRELLREISILLQSEIKDERARKAVLIEVDCSRDLSHAKVYYTTLRREDRDEVQKGLEKASKLIRAILGKQMHLRQIPELRFEYDVVEEKARKLEAVLDSIKFTEDERKEGSEKNQ</sequence>
<dbReference type="PROSITE" id="PS01319">
    <property type="entry name" value="RBFA"/>
    <property type="match status" value="1"/>
</dbReference>
<protein>
    <submittedName>
        <fullName evidence="1">30S ribosome-binding factor RbfA</fullName>
    </submittedName>
</protein>
<dbReference type="InterPro" id="IPR000238">
    <property type="entry name" value="RbfA"/>
</dbReference>
<dbReference type="AlphaFoldDB" id="A0A7C5JWZ1"/>
<dbReference type="GO" id="GO:0005829">
    <property type="term" value="C:cytosol"/>
    <property type="evidence" value="ECO:0007669"/>
    <property type="project" value="TreeGrafter"/>
</dbReference>
<dbReference type="PANTHER" id="PTHR33515:SF1">
    <property type="entry name" value="RIBOSOME-BINDING FACTOR A, CHLOROPLASTIC-RELATED"/>
    <property type="match status" value="1"/>
</dbReference>